<keyword evidence="2" id="KW-1133">Transmembrane helix</keyword>
<dbReference type="AlphaFoldDB" id="A0A022Y129"/>
<reference evidence="3 4" key="1">
    <citation type="submission" date="2014-02" db="EMBL/GenBank/DDBJ databases">
        <title>The Genome Sequence of Trichophyton rubrum (morphotype soudanense) CBS 452.61.</title>
        <authorList>
            <consortium name="The Broad Institute Genomics Platform"/>
            <person name="Cuomo C.A."/>
            <person name="White T.C."/>
            <person name="Graser Y."/>
            <person name="Martinez-Rossi N."/>
            <person name="Heitman J."/>
            <person name="Young S.K."/>
            <person name="Zeng Q."/>
            <person name="Gargeya S."/>
            <person name="Abouelleil A."/>
            <person name="Alvarado L."/>
            <person name="Chapman S.B."/>
            <person name="Gainer-Dewar J."/>
            <person name="Goldberg J."/>
            <person name="Griggs A."/>
            <person name="Gujja S."/>
            <person name="Hansen M."/>
            <person name="Howarth C."/>
            <person name="Imamovic A."/>
            <person name="Larimer J."/>
            <person name="Martinez D."/>
            <person name="Murphy C."/>
            <person name="Pearson M.D."/>
            <person name="Persinoti G."/>
            <person name="Poon T."/>
            <person name="Priest M."/>
            <person name="Roberts A.D."/>
            <person name="Saif S."/>
            <person name="Shea T.D."/>
            <person name="Sykes S.N."/>
            <person name="Wortman J."/>
            <person name="Nusbaum C."/>
            <person name="Birren B."/>
        </authorList>
    </citation>
    <scope>NUCLEOTIDE SEQUENCE [LARGE SCALE GENOMIC DNA]</scope>
    <source>
        <strain evidence="3 4">CBS 452.61</strain>
    </source>
</reference>
<gene>
    <name evidence="3" type="ORF">H105_02352</name>
</gene>
<keyword evidence="4" id="KW-1185">Reference proteome</keyword>
<evidence type="ECO:0000256" key="1">
    <source>
        <dbReference type="SAM" id="MobiDB-lite"/>
    </source>
</evidence>
<name>A0A022Y129_TRISD</name>
<evidence type="ECO:0000313" key="3">
    <source>
        <dbReference type="EMBL" id="EZF76293.1"/>
    </source>
</evidence>
<evidence type="ECO:0000313" key="4">
    <source>
        <dbReference type="Proteomes" id="UP000023623"/>
    </source>
</evidence>
<protein>
    <submittedName>
        <fullName evidence="3">Uncharacterized protein</fullName>
    </submittedName>
</protein>
<evidence type="ECO:0000256" key="2">
    <source>
        <dbReference type="SAM" id="Phobius"/>
    </source>
</evidence>
<feature type="compositionally biased region" description="Basic and acidic residues" evidence="1">
    <location>
        <begin position="42"/>
        <end position="53"/>
    </location>
</feature>
<dbReference type="HOGENOM" id="CLU_1171338_0_0_1"/>
<keyword evidence="2" id="KW-0472">Membrane</keyword>
<keyword evidence="2" id="KW-0812">Transmembrane</keyword>
<feature type="transmembrane region" description="Helical" evidence="2">
    <location>
        <begin position="193"/>
        <end position="217"/>
    </location>
</feature>
<accession>A0A022Y129</accession>
<feature type="compositionally biased region" description="Basic and acidic residues" evidence="1">
    <location>
        <begin position="84"/>
        <end position="105"/>
    </location>
</feature>
<dbReference type="Proteomes" id="UP000023623">
    <property type="component" value="Unassembled WGS sequence"/>
</dbReference>
<dbReference type="EMBL" id="KK208782">
    <property type="protein sequence ID" value="EZF76293.1"/>
    <property type="molecule type" value="Genomic_DNA"/>
</dbReference>
<feature type="compositionally biased region" description="Basic residues" evidence="1">
    <location>
        <begin position="65"/>
        <end position="78"/>
    </location>
</feature>
<organism evidence="3 4">
    <name type="scientific">Trichophyton soudanense CBS 452.61</name>
    <dbReference type="NCBI Taxonomy" id="1215331"/>
    <lineage>
        <taxon>Eukaryota</taxon>
        <taxon>Fungi</taxon>
        <taxon>Dikarya</taxon>
        <taxon>Ascomycota</taxon>
        <taxon>Pezizomycotina</taxon>
        <taxon>Eurotiomycetes</taxon>
        <taxon>Eurotiomycetidae</taxon>
        <taxon>Onygenales</taxon>
        <taxon>Arthrodermataceae</taxon>
        <taxon>Trichophyton</taxon>
    </lineage>
</organism>
<feature type="region of interest" description="Disordered" evidence="1">
    <location>
        <begin position="1"/>
        <end position="106"/>
    </location>
</feature>
<sequence length="237" mass="26099">MAMRSPLGRFERAGSGRVSSDVVCPLRDDLGGRESVGQTDGRAVESWRRREPLTRLGRASLERTRKCRSTQRARRKGSRATGDAAKRARGREEERKRGRKGERAERKKKAVSVWGIVLGALGTQSGGFEADLTPSQWRIQRTEYDDGPLKQALFKGAGVGIGPFELDWHCLMSLSCRSTEVTYARPPVIDGRAVTALLLSLLSFISLACALCSAWWARGEAAIDSTSRISQLAPLRI</sequence>
<proteinExistence type="predicted"/>